<keyword evidence="3" id="KW-1185">Reference proteome</keyword>
<dbReference type="AlphaFoldDB" id="A0A9X9LAL4"/>
<accession>A0A9X9LAL4</accession>
<proteinExistence type="predicted"/>
<protein>
    <submittedName>
        <fullName evidence="2">Bgt-20542</fullName>
    </submittedName>
</protein>
<evidence type="ECO:0000313" key="2">
    <source>
        <dbReference type="EMBL" id="VCU40348.1"/>
    </source>
</evidence>
<dbReference type="InterPro" id="IPR040976">
    <property type="entry name" value="Pkinase_fungal"/>
</dbReference>
<evidence type="ECO:0000313" key="3">
    <source>
        <dbReference type="Proteomes" id="UP000324639"/>
    </source>
</evidence>
<dbReference type="EMBL" id="LR026985">
    <property type="protein sequence ID" value="VCU40348.1"/>
    <property type="molecule type" value="Genomic_DNA"/>
</dbReference>
<dbReference type="Proteomes" id="UP000324639">
    <property type="component" value="Chromosome Bgt_-02"/>
</dbReference>
<feature type="domain" description="Fungal-type protein kinase" evidence="1">
    <location>
        <begin position="73"/>
        <end position="129"/>
    </location>
</feature>
<sequence length="132" mass="15591">MTESEIWDWLTLFEEIFLNQLKDRSTRSSKYPIVIEDKGSILRGRYCRTNWTQRAQESTGNTQIDFQINSIDLQNDDVDWRDMNVGDEFTKSTSPAKGKEKFHQLSRCVREVICAQALRRFMHGFLIFKEGF</sequence>
<name>A0A9X9LAL4_BLUGR</name>
<gene>
    <name evidence="2" type="ORF">BGT96224V316_LOCUS1588</name>
</gene>
<dbReference type="Pfam" id="PF17667">
    <property type="entry name" value="Pkinase_fungal"/>
    <property type="match status" value="1"/>
</dbReference>
<evidence type="ECO:0000259" key="1">
    <source>
        <dbReference type="Pfam" id="PF17667"/>
    </source>
</evidence>
<organism evidence="2 3">
    <name type="scientific">Blumeria graminis f. sp. tritici</name>
    <dbReference type="NCBI Taxonomy" id="62690"/>
    <lineage>
        <taxon>Eukaryota</taxon>
        <taxon>Fungi</taxon>
        <taxon>Dikarya</taxon>
        <taxon>Ascomycota</taxon>
        <taxon>Pezizomycotina</taxon>
        <taxon>Leotiomycetes</taxon>
        <taxon>Erysiphales</taxon>
        <taxon>Erysiphaceae</taxon>
        <taxon>Blumeria</taxon>
    </lineage>
</organism>
<reference evidence="2 3" key="1">
    <citation type="submission" date="2018-08" db="EMBL/GenBank/DDBJ databases">
        <authorList>
            <person name="Muller C M."/>
        </authorList>
    </citation>
    <scope>NUCLEOTIDE SEQUENCE [LARGE SCALE GENOMIC DNA]</scope>
</reference>